<dbReference type="GO" id="GO:0004165">
    <property type="term" value="F:delta(3)-delta(2)-enoyl-CoA isomerase activity"/>
    <property type="evidence" value="ECO:0007669"/>
    <property type="project" value="UniProtKB-EC"/>
</dbReference>
<sequence>MCTLEKRGNIYLLTLTGSGEHRFNPSLLSSLRAALSSLLSSSHPSNSALITCAEGKFFSNGFDQSWVRTAPPSEHHIITDLHKGLISDFLSLPMPTVCAITGHAVAAGCMLALVHDYVVMREDRGFVYMSELDAGIKLVKYFTVFFNEKIPDNQTRRDLLLRSARLTAHEAMDRRIVDRVAHGIEDTIEEAVGLAEEVAATVSDGSKLAEKRKLMFPETWRHVSAAAGSKL</sequence>
<evidence type="ECO:0000313" key="9">
    <source>
        <dbReference type="Proteomes" id="UP001140206"/>
    </source>
</evidence>
<comment type="caution">
    <text evidence="8">The sequence shown here is derived from an EMBL/GenBank/DDBJ whole genome shotgun (WGS) entry which is preliminary data.</text>
</comment>
<dbReference type="CDD" id="cd06558">
    <property type="entry name" value="crotonase-like"/>
    <property type="match status" value="1"/>
</dbReference>
<dbReference type="Gene3D" id="3.90.226.10">
    <property type="entry name" value="2-enoyl-CoA Hydratase, Chain A, domain 1"/>
    <property type="match status" value="1"/>
</dbReference>
<dbReference type="AlphaFoldDB" id="A0AAV8FVG2"/>
<evidence type="ECO:0000256" key="1">
    <source>
        <dbReference type="ARBA" id="ARBA00000452"/>
    </source>
</evidence>
<dbReference type="EMBL" id="JAMFTS010000002">
    <property type="protein sequence ID" value="KAJ4796919.1"/>
    <property type="molecule type" value="Genomic_DNA"/>
</dbReference>
<dbReference type="GO" id="GO:0005777">
    <property type="term" value="C:peroxisome"/>
    <property type="evidence" value="ECO:0007669"/>
    <property type="project" value="TreeGrafter"/>
</dbReference>
<dbReference type="PANTHER" id="PTHR11941">
    <property type="entry name" value="ENOYL-COA HYDRATASE-RELATED"/>
    <property type="match status" value="1"/>
</dbReference>
<proteinExistence type="inferred from homology"/>
<dbReference type="InterPro" id="IPR029045">
    <property type="entry name" value="ClpP/crotonase-like_dom_sf"/>
</dbReference>
<comment type="pathway">
    <text evidence="3">Lipid metabolism; fatty acid beta-oxidation.</text>
</comment>
<evidence type="ECO:0000313" key="8">
    <source>
        <dbReference type="EMBL" id="KAJ4796919.1"/>
    </source>
</evidence>
<dbReference type="EC" id="5.3.3.8" evidence="5"/>
<dbReference type="FunFam" id="3.90.226.10:FF:000049">
    <property type="entry name" value="Enoyl-CoA delta isomerase 3"/>
    <property type="match status" value="1"/>
</dbReference>
<evidence type="ECO:0000256" key="5">
    <source>
        <dbReference type="ARBA" id="ARBA00012064"/>
    </source>
</evidence>
<keyword evidence="6" id="KW-0443">Lipid metabolism</keyword>
<comment type="similarity">
    <text evidence="4">Belongs to the enoyl-CoA hydratase/isomerase family.</text>
</comment>
<dbReference type="InterPro" id="IPR001753">
    <property type="entry name" value="Enoyl-CoA_hydra/iso"/>
</dbReference>
<evidence type="ECO:0000256" key="2">
    <source>
        <dbReference type="ARBA" id="ARBA00000765"/>
    </source>
</evidence>
<dbReference type="SUPFAM" id="SSF52096">
    <property type="entry name" value="ClpP/crotonase"/>
    <property type="match status" value="1"/>
</dbReference>
<keyword evidence="9" id="KW-1185">Reference proteome</keyword>
<gene>
    <name evidence="8" type="ORF">LUZ62_048165</name>
    <name evidence="7" type="ORF">LUZ62_084555</name>
</gene>
<evidence type="ECO:0000313" key="7">
    <source>
        <dbReference type="EMBL" id="KAJ4750150.1"/>
    </source>
</evidence>
<accession>A0AAV8FVG2</accession>
<dbReference type="Proteomes" id="UP001140206">
    <property type="component" value="Chromosome 5"/>
</dbReference>
<evidence type="ECO:0000256" key="4">
    <source>
        <dbReference type="ARBA" id="ARBA00005254"/>
    </source>
</evidence>
<dbReference type="PANTHER" id="PTHR11941:SF147">
    <property type="entry name" value="OS01G0205600 PROTEIN"/>
    <property type="match status" value="1"/>
</dbReference>
<name>A0AAV8FVG2_9POAL</name>
<organism evidence="8 9">
    <name type="scientific">Rhynchospora pubera</name>
    <dbReference type="NCBI Taxonomy" id="906938"/>
    <lineage>
        <taxon>Eukaryota</taxon>
        <taxon>Viridiplantae</taxon>
        <taxon>Streptophyta</taxon>
        <taxon>Embryophyta</taxon>
        <taxon>Tracheophyta</taxon>
        <taxon>Spermatophyta</taxon>
        <taxon>Magnoliopsida</taxon>
        <taxon>Liliopsida</taxon>
        <taxon>Poales</taxon>
        <taxon>Cyperaceae</taxon>
        <taxon>Cyperoideae</taxon>
        <taxon>Rhynchosporeae</taxon>
        <taxon>Rhynchospora</taxon>
    </lineage>
</organism>
<evidence type="ECO:0000256" key="6">
    <source>
        <dbReference type="ARBA" id="ARBA00023098"/>
    </source>
</evidence>
<dbReference type="Pfam" id="PF00378">
    <property type="entry name" value="ECH_1"/>
    <property type="match status" value="1"/>
</dbReference>
<comment type="catalytic activity">
    <reaction evidence="2">
        <text>a (3E)-enoyl-CoA = a 4-saturated (2E)-enoyl-CoA</text>
        <dbReference type="Rhea" id="RHEA:45228"/>
        <dbReference type="ChEBI" id="CHEBI:58521"/>
        <dbReference type="ChEBI" id="CHEBI:85097"/>
        <dbReference type="EC" id="5.3.3.8"/>
    </reaction>
</comment>
<protein>
    <recommendedName>
        <fullName evidence="5">Delta(3)-Delta(2)-enoyl-CoA isomerase</fullName>
        <ecNumber evidence="5">5.3.3.8</ecNumber>
    </recommendedName>
</protein>
<comment type="catalytic activity">
    <reaction evidence="1">
        <text>a (3Z)-enoyl-CoA = a 4-saturated (2E)-enoyl-CoA</text>
        <dbReference type="Rhea" id="RHEA:45900"/>
        <dbReference type="ChEBI" id="CHEBI:85097"/>
        <dbReference type="ChEBI" id="CHEBI:85489"/>
        <dbReference type="EC" id="5.3.3.8"/>
    </reaction>
</comment>
<evidence type="ECO:0000256" key="3">
    <source>
        <dbReference type="ARBA" id="ARBA00005005"/>
    </source>
</evidence>
<dbReference type="GO" id="GO:0006635">
    <property type="term" value="P:fatty acid beta-oxidation"/>
    <property type="evidence" value="ECO:0007669"/>
    <property type="project" value="TreeGrafter"/>
</dbReference>
<dbReference type="EMBL" id="JAMFTS010000005">
    <property type="protein sequence ID" value="KAJ4750150.1"/>
    <property type="molecule type" value="Genomic_DNA"/>
</dbReference>
<dbReference type="Proteomes" id="UP001140206">
    <property type="component" value="Chromosome 2"/>
</dbReference>
<reference evidence="8" key="1">
    <citation type="submission" date="2022-08" db="EMBL/GenBank/DDBJ databases">
        <authorList>
            <person name="Marques A."/>
        </authorList>
    </citation>
    <scope>NUCLEOTIDE SEQUENCE</scope>
    <source>
        <strain evidence="8">RhyPub2mFocal</strain>
        <tissue evidence="8">Leaves</tissue>
    </source>
</reference>